<evidence type="ECO:0000313" key="2">
    <source>
        <dbReference type="EMBL" id="ART99362.1"/>
    </source>
</evidence>
<dbReference type="Proteomes" id="UP000195273">
    <property type="component" value="Chromosome"/>
</dbReference>
<feature type="transmembrane region" description="Helical" evidence="1">
    <location>
        <begin position="7"/>
        <end position="27"/>
    </location>
</feature>
<dbReference type="OrthoDB" id="5360818at2"/>
<dbReference type="EMBL" id="CP021431">
    <property type="protein sequence ID" value="ART99362.1"/>
    <property type="molecule type" value="Genomic_DNA"/>
</dbReference>
<sequence length="137" mass="15203">MIADRKIPVWVKLSMGLMVGLLVVQALPRQNVITINLTESSPIGVYIRATETSAEYVTLCLRQDHAVFAFYEGICHPGAMEKGRLIKRISDRRDDGTLIVEGIGPLAIDSDLLGPVLPTQIDRWWNPLLTLGGRIHD</sequence>
<evidence type="ECO:0000256" key="1">
    <source>
        <dbReference type="SAM" id="Phobius"/>
    </source>
</evidence>
<keyword evidence="1" id="KW-0812">Transmembrane</keyword>
<accession>A0A1Y0E751</accession>
<protein>
    <submittedName>
        <fullName evidence="2">Uncharacterized protein</fullName>
    </submittedName>
</protein>
<organism evidence="2 3">
    <name type="scientific">Yoonia vestfoldensis</name>
    <dbReference type="NCBI Taxonomy" id="245188"/>
    <lineage>
        <taxon>Bacteria</taxon>
        <taxon>Pseudomonadati</taxon>
        <taxon>Pseudomonadota</taxon>
        <taxon>Alphaproteobacteria</taxon>
        <taxon>Rhodobacterales</taxon>
        <taxon>Paracoccaceae</taxon>
        <taxon>Yoonia</taxon>
    </lineage>
</organism>
<evidence type="ECO:0000313" key="3">
    <source>
        <dbReference type="Proteomes" id="UP000195273"/>
    </source>
</evidence>
<keyword evidence="1" id="KW-0472">Membrane</keyword>
<dbReference type="RefSeq" id="WP_157898073.1">
    <property type="nucleotide sequence ID" value="NZ_CP021431.1"/>
</dbReference>
<keyword evidence="3" id="KW-1185">Reference proteome</keyword>
<proteinExistence type="predicted"/>
<dbReference type="KEGG" id="lvs:LOKVESSMR4R_00014"/>
<name>A0A1Y0E751_9RHOB</name>
<dbReference type="AlphaFoldDB" id="A0A1Y0E751"/>
<gene>
    <name evidence="2" type="ORF">LOKVESSMR4R_00014</name>
</gene>
<keyword evidence="1" id="KW-1133">Transmembrane helix</keyword>
<reference evidence="2 3" key="1">
    <citation type="submission" date="2017-05" db="EMBL/GenBank/DDBJ databases">
        <title>Genome Sequence of Loktanella vestfoldensis Strain SMR4r Isolated from a Culture of the Diatom Skeletonema marinoi.</title>
        <authorList>
            <person name="Topel M."/>
            <person name="Pinder M.I.M."/>
            <person name="Johansson O.N."/>
            <person name="Kourtchenko O."/>
            <person name="Godhe A."/>
            <person name="Clarke A.K."/>
        </authorList>
    </citation>
    <scope>NUCLEOTIDE SEQUENCE [LARGE SCALE GENOMIC DNA]</scope>
    <source>
        <strain evidence="2 3">SMR4r</strain>
    </source>
</reference>